<dbReference type="InterPro" id="IPR038765">
    <property type="entry name" value="Papain-like_cys_pep_sf"/>
</dbReference>
<name>A0A0G4GUA7_VITBC</name>
<dbReference type="Proteomes" id="UP000041254">
    <property type="component" value="Unassembled WGS sequence"/>
</dbReference>
<organism evidence="2 3">
    <name type="scientific">Vitrella brassicaformis (strain CCMP3155)</name>
    <dbReference type="NCBI Taxonomy" id="1169540"/>
    <lineage>
        <taxon>Eukaryota</taxon>
        <taxon>Sar</taxon>
        <taxon>Alveolata</taxon>
        <taxon>Colpodellida</taxon>
        <taxon>Vitrellaceae</taxon>
        <taxon>Vitrella</taxon>
    </lineage>
</organism>
<proteinExistence type="predicted"/>
<dbReference type="VEuPathDB" id="CryptoDB:Vbra_10364"/>
<dbReference type="AlphaFoldDB" id="A0A0G4GUA7"/>
<evidence type="ECO:0000313" key="2">
    <source>
        <dbReference type="EMBL" id="CEM34419.1"/>
    </source>
</evidence>
<reference evidence="2 3" key="1">
    <citation type="submission" date="2014-11" db="EMBL/GenBank/DDBJ databases">
        <authorList>
            <person name="Zhu J."/>
            <person name="Qi W."/>
            <person name="Song R."/>
        </authorList>
    </citation>
    <scope>NUCLEOTIDE SEQUENCE [LARGE SCALE GENOMIC DNA]</scope>
</reference>
<feature type="region of interest" description="Disordered" evidence="1">
    <location>
        <begin position="75"/>
        <end position="94"/>
    </location>
</feature>
<evidence type="ECO:0000256" key="1">
    <source>
        <dbReference type="SAM" id="MobiDB-lite"/>
    </source>
</evidence>
<sequence length="421" mass="46005">MKSYFAQESLQGDNQYECEACGRKRDASKATSLSVVPEVAILQFERKLDPNHKVKTHVELPLELDLDLDAYAANNGSAPASESDMDVDAGDGERRKHKVTAVRALPHRSRAAPMVFVQSSLDISDLLSRIGWPFQAHPKTRRSHTSYVSGTWKTVYHPAAKCTYVLHDEPSTSAAAAAEAVPMMIEGDHGETMGTAIVPYQAPQPMQTEVSPAQWIGRLQPIMIYRQTLSQLLHGLHVSGVYQLSPSPPGTPTGPPPPRLTGICSLAQLQAAMLHTFAKLLSHTPCLPASPGCAVKGGEYWCDAGTYLSRVRGFLKGLLRQYAHLVMCCVALPLAEETVALGMGLVEGDWERTEPPVDINIHIRGAYGVAAMTAVPSVLQKPFRLYQVGLLPPAILAPSEDQDLNRVEQKNDDGFFDRRPR</sequence>
<evidence type="ECO:0000313" key="3">
    <source>
        <dbReference type="Proteomes" id="UP000041254"/>
    </source>
</evidence>
<accession>A0A0G4GUA7</accession>
<dbReference type="SUPFAM" id="SSF54001">
    <property type="entry name" value="Cysteine proteinases"/>
    <property type="match status" value="1"/>
</dbReference>
<gene>
    <name evidence="2" type="ORF">Vbra_10364</name>
</gene>
<dbReference type="EMBL" id="CDMY01000821">
    <property type="protein sequence ID" value="CEM34419.1"/>
    <property type="molecule type" value="Genomic_DNA"/>
</dbReference>
<dbReference type="STRING" id="1169540.A0A0G4GUA7"/>
<dbReference type="InParanoid" id="A0A0G4GUA7"/>
<keyword evidence="3" id="KW-1185">Reference proteome</keyword>
<dbReference type="Gene3D" id="3.90.70.10">
    <property type="entry name" value="Cysteine proteinases"/>
    <property type="match status" value="1"/>
</dbReference>
<protein>
    <submittedName>
        <fullName evidence="2">Uncharacterized protein</fullName>
    </submittedName>
</protein>
<dbReference type="OrthoDB" id="420187at2759"/>